<dbReference type="Gene3D" id="2.60.40.2440">
    <property type="entry name" value="Carbohydrate binding type-21 domain"/>
    <property type="match status" value="1"/>
</dbReference>
<dbReference type="GO" id="GO:0008157">
    <property type="term" value="F:protein phosphatase 1 binding"/>
    <property type="evidence" value="ECO:0007669"/>
    <property type="project" value="TreeGrafter"/>
</dbReference>
<sequence length="508" mass="56647">MSTTITSSREDLLSTSPNTTTTTITHPLTYTNLLSSTTSSSTSSSLPRDSSSTNSYFTQNHKSNSSTIDLGVPIIINRTAATPTPPPELSTTSSTTTTKPKIKIPNYYVAPKHIQHQVSQPTTTTYLNPPPLIRMKSGQLLKPSLKRCSSSPNFGGNIIPSSSPRKSVKFASRLFNIKTFDGCDSPSTVNSASPSSPLDFTDSSTSDDDDDEDIDYFTTTTKSNLKKTEYKMLKHNIRLNNNDVISLVQSYIIKMGQKYYLQGLLNVQNLHYEKHIIIKISVDNWCSSIILSGPIINYHRQINSSLDQFKFNINLENIINSTTTTTTTTKTTTTSESSNITDLQLCFKLEMGNQTYWANNYGQNYKFQIKSLTKEFQSPSTNSFDSYDLSLRLNKLKLESDFISPKTSTRPIMTKSFSDLNLSSSTNLNTPKYSHRQKNKNINLNPTISSLSYEDLLKKYCFSSNEIKNSNNNTTTTTTKDSNVLVRSCSSLPSTASTLYSFTDQVHI</sequence>
<evidence type="ECO:0000259" key="2">
    <source>
        <dbReference type="PROSITE" id="PS51159"/>
    </source>
</evidence>
<organism evidence="3 4">
    <name type="scientific">Candida verbasci</name>
    <dbReference type="NCBI Taxonomy" id="1227364"/>
    <lineage>
        <taxon>Eukaryota</taxon>
        <taxon>Fungi</taxon>
        <taxon>Dikarya</taxon>
        <taxon>Ascomycota</taxon>
        <taxon>Saccharomycotina</taxon>
        <taxon>Pichiomycetes</taxon>
        <taxon>Debaryomycetaceae</taxon>
        <taxon>Candida/Lodderomyces clade</taxon>
        <taxon>Candida</taxon>
    </lineage>
</organism>
<keyword evidence="4" id="KW-1185">Reference proteome</keyword>
<dbReference type="GO" id="GO:0005979">
    <property type="term" value="P:regulation of glycogen biosynthetic process"/>
    <property type="evidence" value="ECO:0007669"/>
    <property type="project" value="TreeGrafter"/>
</dbReference>
<accession>A0A9W4XC45</accession>
<evidence type="ECO:0000256" key="1">
    <source>
        <dbReference type="SAM" id="MobiDB-lite"/>
    </source>
</evidence>
<dbReference type="GO" id="GO:2001069">
    <property type="term" value="F:glycogen binding"/>
    <property type="evidence" value="ECO:0007669"/>
    <property type="project" value="TreeGrafter"/>
</dbReference>
<dbReference type="PANTHER" id="PTHR12307">
    <property type="entry name" value="PROTEIN PHOSPHATASE 1 REGULATORY SUBUNIT"/>
    <property type="match status" value="1"/>
</dbReference>
<feature type="region of interest" description="Disordered" evidence="1">
    <location>
        <begin position="1"/>
        <end position="63"/>
    </location>
</feature>
<feature type="region of interest" description="Disordered" evidence="1">
    <location>
        <begin position="185"/>
        <end position="213"/>
    </location>
</feature>
<feature type="domain" description="CBM21" evidence="2">
    <location>
        <begin position="236"/>
        <end position="368"/>
    </location>
</feature>
<reference evidence="3" key="1">
    <citation type="submission" date="2022-12" db="EMBL/GenBank/DDBJ databases">
        <authorList>
            <person name="Brejova B."/>
        </authorList>
    </citation>
    <scope>NUCLEOTIDE SEQUENCE</scope>
</reference>
<evidence type="ECO:0000313" key="3">
    <source>
        <dbReference type="EMBL" id="CAI5760189.1"/>
    </source>
</evidence>
<dbReference type="InterPro" id="IPR038175">
    <property type="entry name" value="CBM21_dom_sf"/>
</dbReference>
<feature type="region of interest" description="Disordered" evidence="1">
    <location>
        <begin position="78"/>
        <end position="98"/>
    </location>
</feature>
<comment type="caution">
    <text evidence="3">The sequence shown here is derived from an EMBL/GenBank/DDBJ whole genome shotgun (WGS) entry which is preliminary data.</text>
</comment>
<feature type="compositionally biased region" description="Low complexity" evidence="1">
    <location>
        <begin position="185"/>
        <end position="204"/>
    </location>
</feature>
<gene>
    <name evidence="3" type="ORF">CANVERA_P4699</name>
</gene>
<evidence type="ECO:0000313" key="4">
    <source>
        <dbReference type="Proteomes" id="UP001152885"/>
    </source>
</evidence>
<name>A0A9W4XC45_9ASCO</name>
<protein>
    <recommendedName>
        <fullName evidence="2">CBM21 domain-containing protein</fullName>
    </recommendedName>
</protein>
<dbReference type="Proteomes" id="UP001152885">
    <property type="component" value="Unassembled WGS sequence"/>
</dbReference>
<proteinExistence type="predicted"/>
<dbReference type="OrthoDB" id="1881at2759"/>
<dbReference type="PROSITE" id="PS51159">
    <property type="entry name" value="CBM21"/>
    <property type="match status" value="1"/>
</dbReference>
<dbReference type="EMBL" id="CANTUO010000006">
    <property type="protein sequence ID" value="CAI5760189.1"/>
    <property type="molecule type" value="Genomic_DNA"/>
</dbReference>
<dbReference type="PANTHER" id="PTHR12307:SF36">
    <property type="entry name" value="GLYCOGEN-BINDING SUBUNIT 76A"/>
    <property type="match status" value="1"/>
</dbReference>
<dbReference type="Pfam" id="PF03370">
    <property type="entry name" value="CBM_21"/>
    <property type="match status" value="1"/>
</dbReference>
<feature type="compositionally biased region" description="Low complexity" evidence="1">
    <location>
        <begin position="13"/>
        <end position="55"/>
    </location>
</feature>
<feature type="compositionally biased region" description="Low complexity" evidence="1">
    <location>
        <begin position="89"/>
        <end position="98"/>
    </location>
</feature>
<dbReference type="InterPro" id="IPR050782">
    <property type="entry name" value="PP1_regulatory_subunit_3"/>
</dbReference>
<dbReference type="GO" id="GO:0000164">
    <property type="term" value="C:protein phosphatase type 1 complex"/>
    <property type="evidence" value="ECO:0007669"/>
    <property type="project" value="TreeGrafter"/>
</dbReference>
<dbReference type="InterPro" id="IPR005036">
    <property type="entry name" value="CBM21_dom"/>
</dbReference>
<dbReference type="AlphaFoldDB" id="A0A9W4XC45"/>